<dbReference type="EMBL" id="BJUN01000009">
    <property type="protein sequence ID" value="GEK58993.1"/>
    <property type="molecule type" value="Genomic_DNA"/>
</dbReference>
<protein>
    <submittedName>
        <fullName evidence="1">Uncharacterized protein</fullName>
    </submittedName>
</protein>
<keyword evidence="2" id="KW-1185">Reference proteome</keyword>
<sequence length="62" mass="7301">MPRKTFPEPHVPVVEAARRVENWNPVEAVVVAGELKVKLFRWTLLRVDIPSLTVDLRRRKKR</sequence>
<dbReference type="AlphaFoldDB" id="A0A510Y750"/>
<evidence type="ECO:0000313" key="1">
    <source>
        <dbReference type="EMBL" id="GEK58993.1"/>
    </source>
</evidence>
<reference evidence="1 2" key="1">
    <citation type="submission" date="2019-07" db="EMBL/GenBank/DDBJ databases">
        <title>Whole genome shotgun sequence of Marinococcus halophilus NBRC 102359.</title>
        <authorList>
            <person name="Hosoyama A."/>
            <person name="Uohara A."/>
            <person name="Ohji S."/>
            <person name="Ichikawa N."/>
        </authorList>
    </citation>
    <scope>NUCLEOTIDE SEQUENCE [LARGE SCALE GENOMIC DNA]</scope>
    <source>
        <strain evidence="1 2">NBRC 102359</strain>
    </source>
</reference>
<accession>A0A510Y750</accession>
<evidence type="ECO:0000313" key="2">
    <source>
        <dbReference type="Proteomes" id="UP000321051"/>
    </source>
</evidence>
<gene>
    <name evidence="1" type="ORF">MHA01_18980</name>
</gene>
<comment type="caution">
    <text evidence="1">The sequence shown here is derived from an EMBL/GenBank/DDBJ whole genome shotgun (WGS) entry which is preliminary data.</text>
</comment>
<name>A0A510Y750_MARHA</name>
<organism evidence="1 2">
    <name type="scientific">Marinococcus halophilus</name>
    <dbReference type="NCBI Taxonomy" id="1371"/>
    <lineage>
        <taxon>Bacteria</taxon>
        <taxon>Bacillati</taxon>
        <taxon>Bacillota</taxon>
        <taxon>Bacilli</taxon>
        <taxon>Bacillales</taxon>
        <taxon>Bacillaceae</taxon>
        <taxon>Marinococcus</taxon>
    </lineage>
</organism>
<proteinExistence type="predicted"/>
<dbReference type="Proteomes" id="UP000321051">
    <property type="component" value="Unassembled WGS sequence"/>
</dbReference>